<dbReference type="GO" id="GO:0030145">
    <property type="term" value="F:manganese ion binding"/>
    <property type="evidence" value="ECO:0007669"/>
    <property type="project" value="InterPro"/>
</dbReference>
<feature type="compositionally biased region" description="Low complexity" evidence="18">
    <location>
        <begin position="615"/>
        <end position="624"/>
    </location>
</feature>
<evidence type="ECO:0000256" key="12">
    <source>
        <dbReference type="ARBA" id="ARBA00023204"/>
    </source>
</evidence>
<dbReference type="PANTHER" id="PTHR10139:SF1">
    <property type="entry name" value="DOUBLE-STRAND BREAK REPAIR PROTEIN MRE11"/>
    <property type="match status" value="1"/>
</dbReference>
<evidence type="ECO:0000256" key="14">
    <source>
        <dbReference type="ARBA" id="ARBA00023242"/>
    </source>
</evidence>
<dbReference type="PIRSF" id="PIRSF000882">
    <property type="entry name" value="DSB_repair_MRE11"/>
    <property type="match status" value="1"/>
</dbReference>
<keyword evidence="13 17" id="KW-0464">Manganese</keyword>
<dbReference type="GO" id="GO:0006303">
    <property type="term" value="P:double-strand break repair via nonhomologous end joining"/>
    <property type="evidence" value="ECO:0007669"/>
    <property type="project" value="TreeGrafter"/>
</dbReference>
<evidence type="ECO:0000256" key="10">
    <source>
        <dbReference type="ARBA" id="ARBA00022801"/>
    </source>
</evidence>
<evidence type="ECO:0000256" key="1">
    <source>
        <dbReference type="ARBA" id="ARBA00001936"/>
    </source>
</evidence>
<dbReference type="OMA" id="ESCMFNA"/>
<evidence type="ECO:0000259" key="19">
    <source>
        <dbReference type="SMART" id="SM01347"/>
    </source>
</evidence>
<dbReference type="InterPro" id="IPR003701">
    <property type="entry name" value="Mre11"/>
</dbReference>
<evidence type="ECO:0000256" key="13">
    <source>
        <dbReference type="ARBA" id="ARBA00023211"/>
    </source>
</evidence>
<comment type="similarity">
    <text evidence="4 17">Belongs to the MRE11/RAD32 family.</text>
</comment>
<dbReference type="GO" id="GO:0000723">
    <property type="term" value="P:telomere maintenance"/>
    <property type="evidence" value="ECO:0007669"/>
    <property type="project" value="TreeGrafter"/>
</dbReference>
<comment type="cofactor">
    <cofactor evidence="1">
        <name>Mn(2+)</name>
        <dbReference type="ChEBI" id="CHEBI:29035"/>
    </cofactor>
</comment>
<accession>A0A1D2MWI0</accession>
<dbReference type="GO" id="GO:0097552">
    <property type="term" value="P:mitochondrial double-strand break repair via homologous recombination"/>
    <property type="evidence" value="ECO:0007669"/>
    <property type="project" value="TreeGrafter"/>
</dbReference>
<keyword evidence="14 17" id="KW-0539">Nucleus</keyword>
<keyword evidence="9 17" id="KW-0227">DNA damage</keyword>
<evidence type="ECO:0000256" key="6">
    <source>
        <dbReference type="ARBA" id="ARBA00022722"/>
    </source>
</evidence>
<dbReference type="InterPro" id="IPR029052">
    <property type="entry name" value="Metallo-depent_PP-like"/>
</dbReference>
<evidence type="ECO:0000256" key="8">
    <source>
        <dbReference type="ARBA" id="ARBA00022759"/>
    </source>
</evidence>
<evidence type="ECO:0000256" key="4">
    <source>
        <dbReference type="ARBA" id="ARBA00009028"/>
    </source>
</evidence>
<dbReference type="STRING" id="48709.A0A1D2MWI0"/>
<evidence type="ECO:0000256" key="5">
    <source>
        <dbReference type="ARBA" id="ARBA00022454"/>
    </source>
</evidence>
<dbReference type="GO" id="GO:0000014">
    <property type="term" value="F:single-stranded DNA endodeoxyribonuclease activity"/>
    <property type="evidence" value="ECO:0007669"/>
    <property type="project" value="TreeGrafter"/>
</dbReference>
<comment type="caution">
    <text evidence="20">The sequence shown here is derived from an EMBL/GenBank/DDBJ whole genome shotgun (WGS) entry which is preliminary data.</text>
</comment>
<dbReference type="OrthoDB" id="30417at2759"/>
<dbReference type="CDD" id="cd00840">
    <property type="entry name" value="MPP_Mre11_N"/>
    <property type="match status" value="1"/>
</dbReference>
<keyword evidence="8 17" id="KW-0255">Endonuclease</keyword>
<proteinExistence type="inferred from homology"/>
<evidence type="ECO:0000313" key="21">
    <source>
        <dbReference type="Proteomes" id="UP000094527"/>
    </source>
</evidence>
<dbReference type="GO" id="GO:0030870">
    <property type="term" value="C:Mre11 complex"/>
    <property type="evidence" value="ECO:0007669"/>
    <property type="project" value="InterPro"/>
</dbReference>
<dbReference type="SUPFAM" id="SSF56300">
    <property type="entry name" value="Metallo-dependent phosphatases"/>
    <property type="match status" value="1"/>
</dbReference>
<keyword evidence="10 17" id="KW-0378">Hydrolase</keyword>
<dbReference type="GO" id="GO:0031573">
    <property type="term" value="P:mitotic intra-S DNA damage checkpoint signaling"/>
    <property type="evidence" value="ECO:0007669"/>
    <property type="project" value="TreeGrafter"/>
</dbReference>
<evidence type="ECO:0000313" key="20">
    <source>
        <dbReference type="EMBL" id="ODM97417.1"/>
    </source>
</evidence>
<dbReference type="GO" id="GO:0042138">
    <property type="term" value="P:meiotic DNA double-strand break formation"/>
    <property type="evidence" value="ECO:0007669"/>
    <property type="project" value="TreeGrafter"/>
</dbReference>
<feature type="compositionally biased region" description="Basic and acidic residues" evidence="18">
    <location>
        <begin position="520"/>
        <end position="531"/>
    </location>
</feature>
<dbReference type="PANTHER" id="PTHR10139">
    <property type="entry name" value="DOUBLE-STRAND BREAK REPAIR PROTEIN MRE11"/>
    <property type="match status" value="1"/>
</dbReference>
<evidence type="ECO:0000256" key="9">
    <source>
        <dbReference type="ARBA" id="ARBA00022763"/>
    </source>
</evidence>
<dbReference type="Gene3D" id="3.60.21.10">
    <property type="match status" value="1"/>
</dbReference>
<dbReference type="Pfam" id="PF04152">
    <property type="entry name" value="Mre11_DNA_bind"/>
    <property type="match status" value="1"/>
</dbReference>
<keyword evidence="12 17" id="KW-0234">DNA repair</keyword>
<dbReference type="Pfam" id="PF00149">
    <property type="entry name" value="Metallophos"/>
    <property type="match status" value="1"/>
</dbReference>
<evidence type="ECO:0000256" key="18">
    <source>
        <dbReference type="SAM" id="MobiDB-lite"/>
    </source>
</evidence>
<keyword evidence="7" id="KW-0479">Metal-binding</keyword>
<gene>
    <name evidence="20" type="ORF">Ocin01_09265</name>
</gene>
<dbReference type="InterPro" id="IPR041796">
    <property type="entry name" value="Mre11_N"/>
</dbReference>
<evidence type="ECO:0000256" key="3">
    <source>
        <dbReference type="ARBA" id="ARBA00004286"/>
    </source>
</evidence>
<feature type="non-terminal residue" evidence="20">
    <location>
        <position position="1"/>
    </location>
</feature>
<dbReference type="Proteomes" id="UP000094527">
    <property type="component" value="Unassembled WGS sequence"/>
</dbReference>
<dbReference type="EMBL" id="LJIJ01000445">
    <property type="protein sequence ID" value="ODM97417.1"/>
    <property type="molecule type" value="Genomic_DNA"/>
</dbReference>
<evidence type="ECO:0000256" key="2">
    <source>
        <dbReference type="ARBA" id="ARBA00004123"/>
    </source>
</evidence>
<evidence type="ECO:0000256" key="16">
    <source>
        <dbReference type="PIRSR" id="PIRSR000882-1"/>
    </source>
</evidence>
<dbReference type="FunFam" id="3.60.21.10:FF:000011">
    <property type="entry name" value="Double-strand break repair protein"/>
    <property type="match status" value="1"/>
</dbReference>
<keyword evidence="5" id="KW-0158">Chromosome</keyword>
<feature type="domain" description="Mre11 DNA-binding" evidence="19">
    <location>
        <begin position="295"/>
        <end position="470"/>
    </location>
</feature>
<dbReference type="GO" id="GO:0008296">
    <property type="term" value="F:3'-5'-DNA exonuclease activity"/>
    <property type="evidence" value="ECO:0007669"/>
    <property type="project" value="InterPro"/>
</dbReference>
<reference evidence="20 21" key="1">
    <citation type="journal article" date="2016" name="Genome Biol. Evol.">
        <title>Gene Family Evolution Reflects Adaptation to Soil Environmental Stressors in the Genome of the Collembolan Orchesella cincta.</title>
        <authorList>
            <person name="Faddeeva-Vakhrusheva A."/>
            <person name="Derks M.F."/>
            <person name="Anvar S.Y."/>
            <person name="Agamennone V."/>
            <person name="Suring W."/>
            <person name="Smit S."/>
            <person name="van Straalen N.M."/>
            <person name="Roelofs D."/>
        </authorList>
    </citation>
    <scope>NUCLEOTIDE SEQUENCE [LARGE SCALE GENOMIC DNA]</scope>
    <source>
        <tissue evidence="20">Mixed pool</tissue>
    </source>
</reference>
<dbReference type="InterPro" id="IPR004843">
    <property type="entry name" value="Calcineurin-like_PHP"/>
</dbReference>
<dbReference type="SMART" id="SM01347">
    <property type="entry name" value="Mre11_DNA_bind"/>
    <property type="match status" value="1"/>
</dbReference>
<evidence type="ECO:0000256" key="15">
    <source>
        <dbReference type="ARBA" id="ARBA00023254"/>
    </source>
</evidence>
<evidence type="ECO:0000256" key="17">
    <source>
        <dbReference type="RuleBase" id="RU003447"/>
    </source>
</evidence>
<dbReference type="GO" id="GO:0007095">
    <property type="term" value="P:mitotic G2 DNA damage checkpoint signaling"/>
    <property type="evidence" value="ECO:0007669"/>
    <property type="project" value="TreeGrafter"/>
</dbReference>
<keyword evidence="6 17" id="KW-0540">Nuclease</keyword>
<name>A0A1D2MWI0_ORCCI</name>
<feature type="region of interest" description="Disordered" evidence="18">
    <location>
        <begin position="510"/>
        <end position="665"/>
    </location>
</feature>
<comment type="subcellular location">
    <subcellularLocation>
        <location evidence="3">Chromosome</location>
    </subcellularLocation>
    <subcellularLocation>
        <location evidence="2">Nucleus</location>
    </subcellularLocation>
</comment>
<dbReference type="GO" id="GO:0035861">
    <property type="term" value="C:site of double-strand break"/>
    <property type="evidence" value="ECO:0007669"/>
    <property type="project" value="TreeGrafter"/>
</dbReference>
<evidence type="ECO:0000256" key="7">
    <source>
        <dbReference type="ARBA" id="ARBA00022723"/>
    </source>
</evidence>
<dbReference type="Gene3D" id="3.30.110.110">
    <property type="entry name" value="Mre11, capping domain"/>
    <property type="match status" value="1"/>
</dbReference>
<dbReference type="InterPro" id="IPR038487">
    <property type="entry name" value="Mre11_capping_dom"/>
</dbReference>
<keyword evidence="15 17" id="KW-0469">Meiosis</keyword>
<feature type="active site" description="Proton donor" evidence="16">
    <location>
        <position position="129"/>
    </location>
</feature>
<feature type="compositionally biased region" description="Acidic residues" evidence="18">
    <location>
        <begin position="546"/>
        <end position="571"/>
    </location>
</feature>
<sequence length="665" mass="74547">VPSTGDVVDEHTFKILVATDNHLGYCDNNPARENDSFDTFEEILKLAVDNDVDFVLLGGDLFHENKPRPNVLRKTTELLRKYCLGSKPVSFQYVGNPERDFPNEDDPEVNYYNANINIALPVFTIHGNHDDPVGSTKTSAVDHLAAAKLVNHFGQWENLNNITVSPVLLTKGHTKLALYGLGHLKDDRLNRLMHDKKLTFHGPEEDPKAWFNLFVLHQNRVKHGPKNYIPENYIPGYMDLVVWGHEHECRIHQELAEGLVKTYICQPGSSVATSLCAGEAVEKHVALLKINKRMFRIEKLKLQTVRPLVIKDITAKEILEKCPRNASSKERSKHMEKYVENVVNGLIQDAEDLLTGHEKQPTAPLVRVRVFHDDVEDTFNPIRFSQRFVDKVINDDIVMFKKTAVKREDGIEIDADEIGEMMTHYDEDDLEGHVENIVENYFTQARNNDETNSLLEVLSERGLSEAVKSAVEKEDYQAISIVIESQIEKAIKHLINKNVTEETVNDELIEFRQRRSNMPDQEKKEVDEMLSQRKPKKTKASNGGSDGEEGVENANNEDGDSPIEIDDDADDVPSRSRGGRGAATRARGAARGRGGRGRGKNAAAVSPDTSPPPTSSRGRASARGSRGKGAKETSSRGKTLVQTTLTNRRSPRKASQAMHFDDDSD</sequence>
<dbReference type="GO" id="GO:0000724">
    <property type="term" value="P:double-strand break repair via homologous recombination"/>
    <property type="evidence" value="ECO:0007669"/>
    <property type="project" value="TreeGrafter"/>
</dbReference>
<dbReference type="AlphaFoldDB" id="A0A1D2MWI0"/>
<keyword evidence="21" id="KW-1185">Reference proteome</keyword>
<feature type="compositionally biased region" description="Polar residues" evidence="18">
    <location>
        <begin position="636"/>
        <end position="648"/>
    </location>
</feature>
<evidence type="ECO:0000256" key="11">
    <source>
        <dbReference type="ARBA" id="ARBA00022839"/>
    </source>
</evidence>
<feature type="compositionally biased region" description="Basic residues" evidence="18">
    <location>
        <begin position="588"/>
        <end position="599"/>
    </location>
</feature>
<dbReference type="InterPro" id="IPR007281">
    <property type="entry name" value="Mre11_DNA-bd"/>
</dbReference>
<keyword evidence="11 17" id="KW-0269">Exonuclease</keyword>
<protein>
    <submittedName>
        <fullName evidence="20">Double-strand break repair protein MRE11A</fullName>
    </submittedName>
</protein>
<dbReference type="NCBIfam" id="TIGR00583">
    <property type="entry name" value="mre11"/>
    <property type="match status" value="1"/>
</dbReference>
<organism evidence="20 21">
    <name type="scientific">Orchesella cincta</name>
    <name type="common">Springtail</name>
    <name type="synonym">Podura cincta</name>
    <dbReference type="NCBI Taxonomy" id="48709"/>
    <lineage>
        <taxon>Eukaryota</taxon>
        <taxon>Metazoa</taxon>
        <taxon>Ecdysozoa</taxon>
        <taxon>Arthropoda</taxon>
        <taxon>Hexapoda</taxon>
        <taxon>Collembola</taxon>
        <taxon>Entomobryomorpha</taxon>
        <taxon>Entomobryoidea</taxon>
        <taxon>Orchesellidae</taxon>
        <taxon>Orchesellinae</taxon>
        <taxon>Orchesella</taxon>
    </lineage>
</organism>